<organism evidence="3 4">
    <name type="scientific">Staphylotrichum tortipilum</name>
    <dbReference type="NCBI Taxonomy" id="2831512"/>
    <lineage>
        <taxon>Eukaryota</taxon>
        <taxon>Fungi</taxon>
        <taxon>Dikarya</taxon>
        <taxon>Ascomycota</taxon>
        <taxon>Pezizomycotina</taxon>
        <taxon>Sordariomycetes</taxon>
        <taxon>Sordariomycetidae</taxon>
        <taxon>Sordariales</taxon>
        <taxon>Chaetomiaceae</taxon>
        <taxon>Staphylotrichum</taxon>
    </lineage>
</organism>
<dbReference type="Pfam" id="PF00069">
    <property type="entry name" value="Pkinase"/>
    <property type="match status" value="1"/>
</dbReference>
<dbReference type="InterPro" id="IPR008271">
    <property type="entry name" value="Ser/Thr_kinase_AS"/>
</dbReference>
<sequence length="592" mass="65730">MGDLRELPELSEDKTEPFSQTEIQARLERSRREELPTTASAIPLDSFVVPPDEHIRILLRPLAPGRALREHPSVRQIDLLAADGTDGEDAAPHKVLAVRQTAQDVNFPVQISKVRCHLYYDPARDHIVLSNSCDIPFLLSRVSQDPDANTGASLPIQIDPRARKVLAPGTWRITLGDTDLLDFRPLERPSVLLRRRSPSASSSEASEISELVKSTGKRSFVAGDDDYASPEKRRRPSGPAPDRDEDQVVFFMPSKAADEGKQVAAFTGHPLLDLKPDETLEVPPGQAIVGYTITKKKPIASTSSASVFMAEYSGSPGTYIVAKVLNTTLSSKTESSEAMIAKRVIQQAETWLSELRNHAKLKHDNIVQLHGGDARFLSIYMESIDGRDLSTEHIWRAVRTDLFMGNRSDAIRILKDLSRALKHLHGLALQHNDIKPGNVLYSRERGAVLCDLGLSTMQGARVGGGTPWYVGPELIRGLGSSKDETGRGPPSDIWALGVLMLYILGKISWPDIRGHRNHPRYLFWMIAEANDWSKPAPMRMQTWLTEVRNVRAGLDVHDQLERLVHGMLTPHPKERPTAAEILRELEGEEGGR</sequence>
<comment type="caution">
    <text evidence="3">The sequence shown here is derived from an EMBL/GenBank/DDBJ whole genome shotgun (WGS) entry which is preliminary data.</text>
</comment>
<dbReference type="SMART" id="SM00220">
    <property type="entry name" value="S_TKc"/>
    <property type="match status" value="1"/>
</dbReference>
<feature type="domain" description="Protein kinase" evidence="2">
    <location>
        <begin position="293"/>
        <end position="592"/>
    </location>
</feature>
<feature type="region of interest" description="Disordered" evidence="1">
    <location>
        <begin position="1"/>
        <end position="34"/>
    </location>
</feature>
<dbReference type="GO" id="GO:0004674">
    <property type="term" value="F:protein serine/threonine kinase activity"/>
    <property type="evidence" value="ECO:0007669"/>
    <property type="project" value="TreeGrafter"/>
</dbReference>
<feature type="compositionally biased region" description="Basic and acidic residues" evidence="1">
    <location>
        <begin position="25"/>
        <end position="34"/>
    </location>
</feature>
<keyword evidence="3" id="KW-0418">Kinase</keyword>
<dbReference type="Gene3D" id="1.10.510.10">
    <property type="entry name" value="Transferase(Phosphotransferase) domain 1"/>
    <property type="match status" value="1"/>
</dbReference>
<dbReference type="PANTHER" id="PTHR24359">
    <property type="entry name" value="SERINE/THREONINE-PROTEIN KINASE SBK1"/>
    <property type="match status" value="1"/>
</dbReference>
<evidence type="ECO:0000313" key="4">
    <source>
        <dbReference type="Proteomes" id="UP001303889"/>
    </source>
</evidence>
<reference evidence="3" key="1">
    <citation type="journal article" date="2023" name="Mol. Phylogenet. Evol.">
        <title>Genome-scale phylogeny and comparative genomics of the fungal order Sordariales.</title>
        <authorList>
            <person name="Hensen N."/>
            <person name="Bonometti L."/>
            <person name="Westerberg I."/>
            <person name="Brannstrom I.O."/>
            <person name="Guillou S."/>
            <person name="Cros-Aarteil S."/>
            <person name="Calhoun S."/>
            <person name="Haridas S."/>
            <person name="Kuo A."/>
            <person name="Mondo S."/>
            <person name="Pangilinan J."/>
            <person name="Riley R."/>
            <person name="LaButti K."/>
            <person name="Andreopoulos B."/>
            <person name="Lipzen A."/>
            <person name="Chen C."/>
            <person name="Yan M."/>
            <person name="Daum C."/>
            <person name="Ng V."/>
            <person name="Clum A."/>
            <person name="Steindorff A."/>
            <person name="Ohm R.A."/>
            <person name="Martin F."/>
            <person name="Silar P."/>
            <person name="Natvig D.O."/>
            <person name="Lalanne C."/>
            <person name="Gautier V."/>
            <person name="Ament-Velasquez S.L."/>
            <person name="Kruys A."/>
            <person name="Hutchinson M.I."/>
            <person name="Powell A.J."/>
            <person name="Barry K."/>
            <person name="Miller A.N."/>
            <person name="Grigoriev I.V."/>
            <person name="Debuchy R."/>
            <person name="Gladieux P."/>
            <person name="Hiltunen Thoren M."/>
            <person name="Johannesson H."/>
        </authorList>
    </citation>
    <scope>NUCLEOTIDE SEQUENCE</scope>
    <source>
        <strain evidence="3">CBS 103.79</strain>
    </source>
</reference>
<proteinExistence type="predicted"/>
<dbReference type="PROSITE" id="PS50011">
    <property type="entry name" value="PROTEIN_KINASE_DOM"/>
    <property type="match status" value="1"/>
</dbReference>
<keyword evidence="3" id="KW-0808">Transferase</keyword>
<name>A0AAN6MA28_9PEZI</name>
<evidence type="ECO:0000313" key="3">
    <source>
        <dbReference type="EMBL" id="KAK3897217.1"/>
    </source>
</evidence>
<evidence type="ECO:0000259" key="2">
    <source>
        <dbReference type="PROSITE" id="PS50011"/>
    </source>
</evidence>
<feature type="compositionally biased region" description="Basic and acidic residues" evidence="1">
    <location>
        <begin position="1"/>
        <end position="16"/>
    </location>
</feature>
<dbReference type="InterPro" id="IPR000719">
    <property type="entry name" value="Prot_kinase_dom"/>
</dbReference>
<dbReference type="InterPro" id="IPR011009">
    <property type="entry name" value="Kinase-like_dom_sf"/>
</dbReference>
<dbReference type="GO" id="GO:0005524">
    <property type="term" value="F:ATP binding"/>
    <property type="evidence" value="ECO:0007669"/>
    <property type="project" value="InterPro"/>
</dbReference>
<protein>
    <submittedName>
        <fullName evidence="3">Kinase-like domain-containing protein</fullName>
    </submittedName>
</protein>
<feature type="region of interest" description="Disordered" evidence="1">
    <location>
        <begin position="220"/>
        <end position="246"/>
    </location>
</feature>
<reference evidence="3" key="2">
    <citation type="submission" date="2023-05" db="EMBL/GenBank/DDBJ databases">
        <authorList>
            <consortium name="Lawrence Berkeley National Laboratory"/>
            <person name="Steindorff A."/>
            <person name="Hensen N."/>
            <person name="Bonometti L."/>
            <person name="Westerberg I."/>
            <person name="Brannstrom I.O."/>
            <person name="Guillou S."/>
            <person name="Cros-Aarteil S."/>
            <person name="Calhoun S."/>
            <person name="Haridas S."/>
            <person name="Kuo A."/>
            <person name="Mondo S."/>
            <person name="Pangilinan J."/>
            <person name="Riley R."/>
            <person name="Labutti K."/>
            <person name="Andreopoulos B."/>
            <person name="Lipzen A."/>
            <person name="Chen C."/>
            <person name="Yanf M."/>
            <person name="Daum C."/>
            <person name="Ng V."/>
            <person name="Clum A."/>
            <person name="Ohm R."/>
            <person name="Martin F."/>
            <person name="Silar P."/>
            <person name="Natvig D."/>
            <person name="Lalanne C."/>
            <person name="Gautier V."/>
            <person name="Ament-Velasquez S.L."/>
            <person name="Kruys A."/>
            <person name="Hutchinson M.I."/>
            <person name="Powell A.J."/>
            <person name="Barry K."/>
            <person name="Miller A.N."/>
            <person name="Grigoriev I.V."/>
            <person name="Debuchy R."/>
            <person name="Gladieux P."/>
            <person name="Thoren M.H."/>
            <person name="Johannesson H."/>
        </authorList>
    </citation>
    <scope>NUCLEOTIDE SEQUENCE</scope>
    <source>
        <strain evidence="3">CBS 103.79</strain>
    </source>
</reference>
<evidence type="ECO:0000256" key="1">
    <source>
        <dbReference type="SAM" id="MobiDB-lite"/>
    </source>
</evidence>
<dbReference type="AlphaFoldDB" id="A0AAN6MA28"/>
<dbReference type="PROSITE" id="PS00108">
    <property type="entry name" value="PROTEIN_KINASE_ST"/>
    <property type="match status" value="1"/>
</dbReference>
<dbReference type="SUPFAM" id="SSF56112">
    <property type="entry name" value="Protein kinase-like (PK-like)"/>
    <property type="match status" value="1"/>
</dbReference>
<accession>A0AAN6MA28</accession>
<dbReference type="PANTHER" id="PTHR24359:SF1">
    <property type="entry name" value="INHIBITOR OF NUCLEAR FACTOR KAPPA-B KINASE EPSILON SUBUNIT HOMOLOG 1-RELATED"/>
    <property type="match status" value="1"/>
</dbReference>
<dbReference type="EMBL" id="MU856231">
    <property type="protein sequence ID" value="KAK3897217.1"/>
    <property type="molecule type" value="Genomic_DNA"/>
</dbReference>
<dbReference type="Proteomes" id="UP001303889">
    <property type="component" value="Unassembled WGS sequence"/>
</dbReference>
<gene>
    <name evidence="3" type="ORF">C8A05DRAFT_39236</name>
</gene>
<keyword evidence="4" id="KW-1185">Reference proteome</keyword>